<feature type="region of interest" description="Disordered" evidence="1">
    <location>
        <begin position="42"/>
        <end position="96"/>
    </location>
</feature>
<proteinExistence type="predicted"/>
<dbReference type="AlphaFoldDB" id="A0AAV4SUW8"/>
<reference evidence="2 3" key="1">
    <citation type="submission" date="2021-06" db="EMBL/GenBank/DDBJ databases">
        <title>Caerostris extrusa draft genome.</title>
        <authorList>
            <person name="Kono N."/>
            <person name="Arakawa K."/>
        </authorList>
    </citation>
    <scope>NUCLEOTIDE SEQUENCE [LARGE SCALE GENOMIC DNA]</scope>
</reference>
<name>A0AAV4SUW8_CAEEX</name>
<keyword evidence="3" id="KW-1185">Reference proteome</keyword>
<comment type="caution">
    <text evidence="2">The sequence shown here is derived from an EMBL/GenBank/DDBJ whole genome shotgun (WGS) entry which is preliminary data.</text>
</comment>
<organism evidence="2 3">
    <name type="scientific">Caerostris extrusa</name>
    <name type="common">Bark spider</name>
    <name type="synonym">Caerostris bankana</name>
    <dbReference type="NCBI Taxonomy" id="172846"/>
    <lineage>
        <taxon>Eukaryota</taxon>
        <taxon>Metazoa</taxon>
        <taxon>Ecdysozoa</taxon>
        <taxon>Arthropoda</taxon>
        <taxon>Chelicerata</taxon>
        <taxon>Arachnida</taxon>
        <taxon>Araneae</taxon>
        <taxon>Araneomorphae</taxon>
        <taxon>Entelegynae</taxon>
        <taxon>Araneoidea</taxon>
        <taxon>Araneidae</taxon>
        <taxon>Caerostris</taxon>
    </lineage>
</organism>
<dbReference type="EMBL" id="BPLR01010024">
    <property type="protein sequence ID" value="GIY36275.1"/>
    <property type="molecule type" value="Genomic_DNA"/>
</dbReference>
<accession>A0AAV4SUW8</accession>
<protein>
    <submittedName>
        <fullName evidence="2">Uncharacterized protein</fullName>
    </submittedName>
</protein>
<evidence type="ECO:0000256" key="1">
    <source>
        <dbReference type="SAM" id="MobiDB-lite"/>
    </source>
</evidence>
<gene>
    <name evidence="2" type="ORF">CEXT_357261</name>
</gene>
<evidence type="ECO:0000313" key="3">
    <source>
        <dbReference type="Proteomes" id="UP001054945"/>
    </source>
</evidence>
<sequence>MLENNRTRKITKLELGTIEEVRHDNHCDKTSQTVPSVLTARGFSQKAEPANNKKSRGRENSLALEKTMDEKRGNKPANGSHLIVCGKNRLPSPRRL</sequence>
<evidence type="ECO:0000313" key="2">
    <source>
        <dbReference type="EMBL" id="GIY36275.1"/>
    </source>
</evidence>
<dbReference type="Proteomes" id="UP001054945">
    <property type="component" value="Unassembled WGS sequence"/>
</dbReference>